<dbReference type="AlphaFoldDB" id="A0A318PEX3"/>
<comment type="caution">
    <text evidence="2">The sequence shown here is derived from an EMBL/GenBank/DDBJ whole genome shotgun (WGS) entry which is preliminary data.</text>
</comment>
<keyword evidence="3" id="KW-1185">Reference proteome</keyword>
<evidence type="ECO:0000256" key="1">
    <source>
        <dbReference type="SAM" id="Phobius"/>
    </source>
</evidence>
<evidence type="ECO:0000313" key="3">
    <source>
        <dbReference type="Proteomes" id="UP000248257"/>
    </source>
</evidence>
<gene>
    <name evidence="2" type="ORF">CFR75_15060</name>
</gene>
<keyword evidence="1" id="KW-0472">Membrane</keyword>
<dbReference type="EMBL" id="NKUC01000054">
    <property type="protein sequence ID" value="PYD55709.1"/>
    <property type="molecule type" value="Genomic_DNA"/>
</dbReference>
<proteinExistence type="predicted"/>
<dbReference type="Proteomes" id="UP000248257">
    <property type="component" value="Unassembled WGS sequence"/>
</dbReference>
<keyword evidence="1" id="KW-0812">Transmembrane</keyword>
<accession>A0A318PEX3</accession>
<name>A0A318PEX3_KOMXY</name>
<feature type="transmembrane region" description="Helical" evidence="1">
    <location>
        <begin position="38"/>
        <end position="55"/>
    </location>
</feature>
<evidence type="ECO:0000313" key="2">
    <source>
        <dbReference type="EMBL" id="PYD55709.1"/>
    </source>
</evidence>
<protein>
    <submittedName>
        <fullName evidence="2">Uncharacterized protein</fullName>
    </submittedName>
</protein>
<sequence>MGVIHSIAKCVNFRALEQMLMFGRQNIRWRVPDFYEQWFWTSLVIEIVVGSLIALPPSSGNLSNMHSP</sequence>
<organism evidence="2 3">
    <name type="scientific">Komagataeibacter xylinus</name>
    <name type="common">Gluconacetobacter xylinus</name>
    <dbReference type="NCBI Taxonomy" id="28448"/>
    <lineage>
        <taxon>Bacteria</taxon>
        <taxon>Pseudomonadati</taxon>
        <taxon>Pseudomonadota</taxon>
        <taxon>Alphaproteobacteria</taxon>
        <taxon>Acetobacterales</taxon>
        <taxon>Acetobacteraceae</taxon>
        <taxon>Komagataeibacter</taxon>
    </lineage>
</organism>
<keyword evidence="1" id="KW-1133">Transmembrane helix</keyword>
<reference evidence="2 3" key="1">
    <citation type="submission" date="2017-07" db="EMBL/GenBank/DDBJ databases">
        <title>A draft genome sequence of Komagataeibacter xylinus LMG 1515.</title>
        <authorList>
            <person name="Skraban J."/>
            <person name="Cleenwerck I."/>
            <person name="Vandamme P."/>
            <person name="Trcek J."/>
        </authorList>
    </citation>
    <scope>NUCLEOTIDE SEQUENCE [LARGE SCALE GENOMIC DNA]</scope>
    <source>
        <strain evidence="2 3">LMG 1515</strain>
    </source>
</reference>